<name>A0A383V7W9_TETOB</name>
<keyword evidence="2" id="KW-0472">Membrane</keyword>
<dbReference type="Proteomes" id="UP000256970">
    <property type="component" value="Unassembled WGS sequence"/>
</dbReference>
<feature type="compositionally biased region" description="Low complexity" evidence="1">
    <location>
        <begin position="154"/>
        <end position="167"/>
    </location>
</feature>
<dbReference type="EMBL" id="FNXT01000112">
    <property type="protein sequence ID" value="SZX60862.1"/>
    <property type="molecule type" value="Genomic_DNA"/>
</dbReference>
<evidence type="ECO:0000256" key="1">
    <source>
        <dbReference type="SAM" id="MobiDB-lite"/>
    </source>
</evidence>
<feature type="compositionally biased region" description="Polar residues" evidence="1">
    <location>
        <begin position="171"/>
        <end position="184"/>
    </location>
</feature>
<dbReference type="AlphaFoldDB" id="A0A383V7W9"/>
<keyword evidence="4" id="KW-1185">Reference proteome</keyword>
<evidence type="ECO:0000313" key="3">
    <source>
        <dbReference type="EMBL" id="SZX60862.1"/>
    </source>
</evidence>
<accession>A0A383V7W9</accession>
<organism evidence="3 4">
    <name type="scientific">Tetradesmus obliquus</name>
    <name type="common">Green alga</name>
    <name type="synonym">Acutodesmus obliquus</name>
    <dbReference type="NCBI Taxonomy" id="3088"/>
    <lineage>
        <taxon>Eukaryota</taxon>
        <taxon>Viridiplantae</taxon>
        <taxon>Chlorophyta</taxon>
        <taxon>core chlorophytes</taxon>
        <taxon>Chlorophyceae</taxon>
        <taxon>CS clade</taxon>
        <taxon>Sphaeropleales</taxon>
        <taxon>Scenedesmaceae</taxon>
        <taxon>Tetradesmus</taxon>
    </lineage>
</organism>
<evidence type="ECO:0000313" key="4">
    <source>
        <dbReference type="Proteomes" id="UP000256970"/>
    </source>
</evidence>
<gene>
    <name evidence="3" type="ORF">BQ4739_LOCUS1403</name>
</gene>
<feature type="transmembrane region" description="Helical" evidence="2">
    <location>
        <begin position="112"/>
        <end position="137"/>
    </location>
</feature>
<reference evidence="3 4" key="1">
    <citation type="submission" date="2016-10" db="EMBL/GenBank/DDBJ databases">
        <authorList>
            <person name="Cai Z."/>
        </authorList>
    </citation>
    <scope>NUCLEOTIDE SEQUENCE [LARGE SCALE GENOMIC DNA]</scope>
</reference>
<keyword evidence="2" id="KW-0812">Transmembrane</keyword>
<proteinExistence type="predicted"/>
<sequence>MMVTMTKMATVQQQTLASDISDLATTFAANPATFDVTSLQNVQNSYNGPSLDSKLEAVTIDKSSVESAMASVLPPVPVATNAAAVPEVTSLPAPLPTTRSTGTTDPVAAATMAWVAGPVIGGVALVALVCGALYWWLARRSAQARQSRYHVDAAGASAGQAAPTAAGNPTEAASSTRAHASLQE</sequence>
<evidence type="ECO:0000256" key="2">
    <source>
        <dbReference type="SAM" id="Phobius"/>
    </source>
</evidence>
<feature type="region of interest" description="Disordered" evidence="1">
    <location>
        <begin position="154"/>
        <end position="184"/>
    </location>
</feature>
<protein>
    <submittedName>
        <fullName evidence="3">Uncharacterized protein</fullName>
    </submittedName>
</protein>
<keyword evidence="2" id="KW-1133">Transmembrane helix</keyword>